<dbReference type="Pfam" id="PF02371">
    <property type="entry name" value="Transposase_20"/>
    <property type="match status" value="1"/>
</dbReference>
<protein>
    <submittedName>
        <fullName evidence="2">Transposase IS116/IS110/IS902 family protein</fullName>
    </submittedName>
</protein>
<dbReference type="AlphaFoldDB" id="A0A1G9EWT9"/>
<proteinExistence type="predicted"/>
<dbReference type="Proteomes" id="UP000198894">
    <property type="component" value="Unassembled WGS sequence"/>
</dbReference>
<dbReference type="InterPro" id="IPR003346">
    <property type="entry name" value="Transposase_20"/>
</dbReference>
<gene>
    <name evidence="2" type="ORF">SAMN05428953_12111</name>
</gene>
<dbReference type="RefSeq" id="WP_413468387.1">
    <property type="nucleotide sequence ID" value="NZ_FNEE01000021.1"/>
</dbReference>
<organism evidence="2 3">
    <name type="scientific">Mesorhizobium muleiense</name>
    <dbReference type="NCBI Taxonomy" id="1004279"/>
    <lineage>
        <taxon>Bacteria</taxon>
        <taxon>Pseudomonadati</taxon>
        <taxon>Pseudomonadota</taxon>
        <taxon>Alphaproteobacteria</taxon>
        <taxon>Hyphomicrobiales</taxon>
        <taxon>Phyllobacteriaceae</taxon>
        <taxon>Mesorhizobium</taxon>
    </lineage>
</organism>
<dbReference type="PANTHER" id="PTHR33055">
    <property type="entry name" value="TRANSPOSASE FOR INSERTION SEQUENCE ELEMENT IS1111A"/>
    <property type="match status" value="1"/>
</dbReference>
<name>A0A1G9EWT9_9HYPH</name>
<evidence type="ECO:0000259" key="1">
    <source>
        <dbReference type="Pfam" id="PF02371"/>
    </source>
</evidence>
<reference evidence="3" key="1">
    <citation type="submission" date="2016-10" db="EMBL/GenBank/DDBJ databases">
        <authorList>
            <person name="Varghese N."/>
            <person name="Submissions S."/>
        </authorList>
    </citation>
    <scope>NUCLEOTIDE SEQUENCE [LARGE SCALE GENOMIC DNA]</scope>
    <source>
        <strain evidence="3">CGMCC 1.11022</strain>
    </source>
</reference>
<dbReference type="InterPro" id="IPR047650">
    <property type="entry name" value="Transpos_IS110"/>
</dbReference>
<dbReference type="PANTHER" id="PTHR33055:SF3">
    <property type="entry name" value="PUTATIVE TRANSPOSASE FOR IS117-RELATED"/>
    <property type="match status" value="1"/>
</dbReference>
<dbReference type="GO" id="GO:0006313">
    <property type="term" value="P:DNA transposition"/>
    <property type="evidence" value="ECO:0007669"/>
    <property type="project" value="InterPro"/>
</dbReference>
<evidence type="ECO:0000313" key="2">
    <source>
        <dbReference type="EMBL" id="SDK80616.1"/>
    </source>
</evidence>
<dbReference type="GO" id="GO:0003677">
    <property type="term" value="F:DNA binding"/>
    <property type="evidence" value="ECO:0007669"/>
    <property type="project" value="InterPro"/>
</dbReference>
<dbReference type="EMBL" id="FNEE01000021">
    <property type="protein sequence ID" value="SDK80616.1"/>
    <property type="molecule type" value="Genomic_DNA"/>
</dbReference>
<keyword evidence="3" id="KW-1185">Reference proteome</keyword>
<accession>A0A1G9EWT9</accession>
<sequence length="113" mass="12564">MLGEFTRLTKQVLEIVRNEEVCRQLMSTPGFGPITALAFRAMIDRPERFGSSRAVRAHLGLTPARYQFRRDRHPEGKVNCCGDELARTALYEAAHTHAASALEEMGPASGHRA</sequence>
<evidence type="ECO:0000313" key="3">
    <source>
        <dbReference type="Proteomes" id="UP000198894"/>
    </source>
</evidence>
<feature type="domain" description="Transposase IS116/IS110/IS902 C-terminal" evidence="1">
    <location>
        <begin position="22"/>
        <end position="98"/>
    </location>
</feature>
<dbReference type="GO" id="GO:0004803">
    <property type="term" value="F:transposase activity"/>
    <property type="evidence" value="ECO:0007669"/>
    <property type="project" value="InterPro"/>
</dbReference>